<accession>A0AAX3RXB5</accession>
<evidence type="ECO:0000313" key="5">
    <source>
        <dbReference type="Proteomes" id="UP001057142"/>
    </source>
</evidence>
<dbReference type="GO" id="GO:0005524">
    <property type="term" value="F:ATP binding"/>
    <property type="evidence" value="ECO:0007669"/>
    <property type="project" value="InterPro"/>
</dbReference>
<dbReference type="InterPro" id="IPR041685">
    <property type="entry name" value="AAA_GajA/Old/RecF-like"/>
</dbReference>
<dbReference type="Gene3D" id="3.40.50.300">
    <property type="entry name" value="P-loop containing nucleotide triphosphate hydrolases"/>
    <property type="match status" value="1"/>
</dbReference>
<dbReference type="AlphaFoldDB" id="A0AAX3RXB5"/>
<sequence length="646" mass="74260">MRLKSLYISQYKNLRDFSLNFDGSSFIDVFVGKNGTGKSNLFEALIEIFRHIVEYDRTKADLGFSYRLVYEIDNSETTIEWSWGEIDDVACRDRPKDRGLVINGRKRKTIGQSQVPDNVLIYYSGHNKTVAGLVAQYEESFRQRIKRADFDESRFFIGIGPEYKELLLAVLLMQQDGCKARQFICQKLGIANVATELRLVLERPEYAGDSRFDIELNDETDRYWKPEGITKTFLDRLHLCINTASGSPVRSEGYFASDDRYLLYFGIEKIQREFTDLSPQELFRQLDNLKTLGMLVEITIPLQLENGFDASVSHFSDGQFQSVYIYSITELFKDRNCITLLDEPDSFLHPEWQFDFLKQVFEITDTAAKTNHVLMSSHSAVTLIPHEKKRVNLFDIHNSNVVCRSTSKDYAISKLSSSLIKYKEDEQILSILRNIRIEGVPVLFTEGSTDPDILKEAWRKLFDEPLPFVPIYAFCCDYLRRALQDNRIINEMGGRPLFGLFDFDEAYNEWNYLNQKDSWALQCDDPYLGLRTENAAEKVHAFILPVPRIAKVEAQVMKTPGSKEHFAHQAIMGIEHLFYSDHTARYFEARQLPGGGEIVTFSGNKTKFAREVVPTLDAATFEVFRPMFEFIKSKCPAPAEAAVALV</sequence>
<dbReference type="InterPro" id="IPR027417">
    <property type="entry name" value="P-loop_NTPase"/>
</dbReference>
<dbReference type="GO" id="GO:0016887">
    <property type="term" value="F:ATP hydrolysis activity"/>
    <property type="evidence" value="ECO:0007669"/>
    <property type="project" value="InterPro"/>
</dbReference>
<dbReference type="SUPFAM" id="SSF52540">
    <property type="entry name" value="P-loop containing nucleoside triphosphate hydrolases"/>
    <property type="match status" value="1"/>
</dbReference>
<dbReference type="Proteomes" id="UP001057142">
    <property type="component" value="Chromosome"/>
</dbReference>
<dbReference type="Proteomes" id="UP001222403">
    <property type="component" value="Chromosome"/>
</dbReference>
<organism evidence="4 6">
    <name type="scientific">Providencia vermicola</name>
    <dbReference type="NCBI Taxonomy" id="333965"/>
    <lineage>
        <taxon>Bacteria</taxon>
        <taxon>Pseudomonadati</taxon>
        <taxon>Pseudomonadota</taxon>
        <taxon>Gammaproteobacteria</taxon>
        <taxon>Enterobacterales</taxon>
        <taxon>Morganellaceae</taxon>
        <taxon>Providencia</taxon>
    </lineage>
</organism>
<evidence type="ECO:0000313" key="4">
    <source>
        <dbReference type="EMBL" id="WFC07297.1"/>
    </source>
</evidence>
<dbReference type="RefSeq" id="WP_251465022.1">
    <property type="nucleotide sequence ID" value="NZ_CP097327.1"/>
</dbReference>
<dbReference type="GO" id="GO:0006302">
    <property type="term" value="P:double-strand break repair"/>
    <property type="evidence" value="ECO:0007669"/>
    <property type="project" value="TreeGrafter"/>
</dbReference>
<feature type="domain" description="Endonuclease GajA/Old nuclease/RecF-like AAA" evidence="1">
    <location>
        <begin position="1"/>
        <end position="55"/>
    </location>
</feature>
<reference evidence="3" key="1">
    <citation type="journal article" date="2022" name="Front. Microbiol.">
        <title>Identification of a novel aminoglycoside O-nucleotidyltransferase AadA33 in Providencia vermicola.</title>
        <authorList>
            <person name="Feng C."/>
            <person name="Gao M."/>
            <person name="Jiang W."/>
            <person name="Shi W."/>
            <person name="Li A."/>
            <person name="Liu S."/>
            <person name="Zhang L."/>
            <person name="Zhang X."/>
            <person name="Li Q."/>
            <person name="Lin H."/>
            <person name="Lu J."/>
            <person name="Li K."/>
            <person name="Zhang H."/>
            <person name="Hu Y."/>
            <person name="Bao Q."/>
            <person name="Lin X."/>
        </authorList>
    </citation>
    <scope>NUCLEOTIDE SEQUENCE</scope>
    <source>
        <strain evidence="3">P13</strain>
    </source>
</reference>
<name>A0AAX3RXB5_9GAMM</name>
<evidence type="ECO:0000313" key="3">
    <source>
        <dbReference type="EMBL" id="USB38361.1"/>
    </source>
</evidence>
<dbReference type="PANTHER" id="PTHR32182:SF22">
    <property type="entry name" value="ATP-DEPENDENT ENDONUCLEASE, OLD FAMILY-RELATED"/>
    <property type="match status" value="1"/>
</dbReference>
<dbReference type="EMBL" id="CP097327">
    <property type="protein sequence ID" value="USB38361.1"/>
    <property type="molecule type" value="Genomic_DNA"/>
</dbReference>
<evidence type="ECO:0000259" key="2">
    <source>
        <dbReference type="Pfam" id="PF13304"/>
    </source>
</evidence>
<gene>
    <name evidence="3" type="ORF">M5J11_07745</name>
    <name evidence="4" type="ORF">PG365_02580</name>
</gene>
<feature type="domain" description="ATPase AAA-type core" evidence="2">
    <location>
        <begin position="298"/>
        <end position="382"/>
    </location>
</feature>
<evidence type="ECO:0000313" key="6">
    <source>
        <dbReference type="Proteomes" id="UP001222403"/>
    </source>
</evidence>
<proteinExistence type="predicted"/>
<dbReference type="EMBL" id="CP116222">
    <property type="protein sequence ID" value="WFC07297.1"/>
    <property type="molecule type" value="Genomic_DNA"/>
</dbReference>
<dbReference type="PANTHER" id="PTHR32182">
    <property type="entry name" value="DNA REPLICATION AND REPAIR PROTEIN RECF"/>
    <property type="match status" value="1"/>
</dbReference>
<evidence type="ECO:0000259" key="1">
    <source>
        <dbReference type="Pfam" id="PF13175"/>
    </source>
</evidence>
<dbReference type="Pfam" id="PF13304">
    <property type="entry name" value="AAA_21"/>
    <property type="match status" value="1"/>
</dbReference>
<reference evidence="4" key="2">
    <citation type="submission" date="2023-01" db="EMBL/GenBank/DDBJ databases">
        <title>The prevalence of carbapenem-resistant bacteria in aquaculture in China and the genetic diversity of carbapenem-resistant genes.</title>
        <authorList>
            <person name="Wen R."/>
        </authorList>
    </citation>
    <scope>NUCLEOTIDE SEQUENCE</scope>
    <source>
        <strain evidence="4">PVA41-chromosome</strain>
    </source>
</reference>
<dbReference type="InterPro" id="IPR003959">
    <property type="entry name" value="ATPase_AAA_core"/>
</dbReference>
<protein>
    <submittedName>
        <fullName evidence="4">AAA family ATPase</fullName>
    </submittedName>
</protein>
<keyword evidence="5" id="KW-1185">Reference proteome</keyword>
<dbReference type="Pfam" id="PF13175">
    <property type="entry name" value="AAA_15"/>
    <property type="match status" value="1"/>
</dbReference>
<dbReference type="GO" id="GO:0000731">
    <property type="term" value="P:DNA synthesis involved in DNA repair"/>
    <property type="evidence" value="ECO:0007669"/>
    <property type="project" value="TreeGrafter"/>
</dbReference>